<dbReference type="Proteomes" id="UP000614272">
    <property type="component" value="Unassembled WGS sequence"/>
</dbReference>
<accession>A0ABQ1RQ56</accession>
<reference evidence="2" key="1">
    <citation type="journal article" date="2019" name="Int. J. Syst. Evol. Microbiol.">
        <title>The Global Catalogue of Microorganisms (GCM) 10K type strain sequencing project: providing services to taxonomists for standard genome sequencing and annotation.</title>
        <authorList>
            <consortium name="The Broad Institute Genomics Platform"/>
            <consortium name="The Broad Institute Genome Sequencing Center for Infectious Disease"/>
            <person name="Wu L."/>
            <person name="Ma J."/>
        </authorList>
    </citation>
    <scope>NUCLEOTIDE SEQUENCE [LARGE SCALE GENOMIC DNA]</scope>
    <source>
        <strain evidence="2">CGMCC 1.12923</strain>
    </source>
</reference>
<evidence type="ECO:0008006" key="3">
    <source>
        <dbReference type="Google" id="ProtNLM"/>
    </source>
</evidence>
<evidence type="ECO:0000313" key="2">
    <source>
        <dbReference type="Proteomes" id="UP000614272"/>
    </source>
</evidence>
<keyword evidence="2" id="KW-1185">Reference proteome</keyword>
<protein>
    <recommendedName>
        <fullName evidence="3">Acetyltransferase</fullName>
    </recommendedName>
</protein>
<dbReference type="RefSeq" id="WP_099036622.1">
    <property type="nucleotide sequence ID" value="NZ_BMGJ01000020.1"/>
</dbReference>
<gene>
    <name evidence="1" type="ORF">GCM10011357_35970</name>
</gene>
<dbReference type="EMBL" id="BMGJ01000020">
    <property type="protein sequence ID" value="GGD77683.1"/>
    <property type="molecule type" value="Genomic_DNA"/>
</dbReference>
<organism evidence="1 2">
    <name type="scientific">Lacimicrobium alkaliphilum</name>
    <dbReference type="NCBI Taxonomy" id="1526571"/>
    <lineage>
        <taxon>Bacteria</taxon>
        <taxon>Pseudomonadati</taxon>
        <taxon>Pseudomonadota</taxon>
        <taxon>Gammaproteobacteria</taxon>
        <taxon>Alteromonadales</taxon>
        <taxon>Alteromonadaceae</taxon>
        <taxon>Lacimicrobium</taxon>
    </lineage>
</organism>
<sequence>MRTDKSINTHAQQVQALCLQVARQAAEEAAVLGLCAEGQLQAALSAIEMLDPESADNSQCHRK</sequence>
<proteinExistence type="predicted"/>
<name>A0ABQ1RQ56_9ALTE</name>
<comment type="caution">
    <text evidence="1">The sequence shown here is derived from an EMBL/GenBank/DDBJ whole genome shotgun (WGS) entry which is preliminary data.</text>
</comment>
<evidence type="ECO:0000313" key="1">
    <source>
        <dbReference type="EMBL" id="GGD77683.1"/>
    </source>
</evidence>